<gene>
    <name evidence="1" type="ORF">LRX75_11670</name>
</gene>
<reference evidence="1" key="1">
    <citation type="submission" date="2021-12" db="EMBL/GenBank/DDBJ databases">
        <authorList>
            <person name="Li Y."/>
        </authorList>
    </citation>
    <scope>NUCLEOTIDE SEQUENCE</scope>
    <source>
        <strain evidence="1">DKSPLA3</strain>
    </source>
</reference>
<dbReference type="Proteomes" id="UP001139089">
    <property type="component" value="Unassembled WGS sequence"/>
</dbReference>
<accession>A0A9X1NRJ2</accession>
<dbReference type="RefSeq" id="WP_231814552.1">
    <property type="nucleotide sequence ID" value="NZ_JAJOZR010000007.1"/>
</dbReference>
<sequence length="110" mass="11752">MIAKESISLLFDTAASQDLLSALSDLAERFPHFRDGLLGLIDSGDELFRLDIDGRAAPFAGELIVRLYPGDALARLVVALRAGDSDLFGLKHGEAPVASIQTNTTVELAQ</sequence>
<organism evidence="1 2">
    <name type="scientific">Rhizobium quercicola</name>
    <dbReference type="NCBI Taxonomy" id="2901226"/>
    <lineage>
        <taxon>Bacteria</taxon>
        <taxon>Pseudomonadati</taxon>
        <taxon>Pseudomonadota</taxon>
        <taxon>Alphaproteobacteria</taxon>
        <taxon>Hyphomicrobiales</taxon>
        <taxon>Rhizobiaceae</taxon>
        <taxon>Rhizobium/Agrobacterium group</taxon>
        <taxon>Rhizobium</taxon>
    </lineage>
</organism>
<evidence type="ECO:0000313" key="1">
    <source>
        <dbReference type="EMBL" id="MCD7109695.1"/>
    </source>
</evidence>
<evidence type="ECO:0000313" key="2">
    <source>
        <dbReference type="Proteomes" id="UP001139089"/>
    </source>
</evidence>
<comment type="caution">
    <text evidence="1">The sequence shown here is derived from an EMBL/GenBank/DDBJ whole genome shotgun (WGS) entry which is preliminary data.</text>
</comment>
<proteinExistence type="predicted"/>
<dbReference type="EMBL" id="JAJOZR010000007">
    <property type="protein sequence ID" value="MCD7109695.1"/>
    <property type="molecule type" value="Genomic_DNA"/>
</dbReference>
<name>A0A9X1NRJ2_9HYPH</name>
<protein>
    <submittedName>
        <fullName evidence="1">Uncharacterized protein</fullName>
    </submittedName>
</protein>
<dbReference type="AlphaFoldDB" id="A0A9X1NRJ2"/>
<keyword evidence="2" id="KW-1185">Reference proteome</keyword>